<accession>A0ABM3BWC6</accession>
<dbReference type="Pfam" id="PF24626">
    <property type="entry name" value="SH3_Tf2-1"/>
    <property type="match status" value="1"/>
</dbReference>
<evidence type="ECO:0000259" key="2">
    <source>
        <dbReference type="Pfam" id="PF17921"/>
    </source>
</evidence>
<keyword evidence="1" id="KW-1133">Transmembrane helix</keyword>
<name>A0ABM3BWC6_GOSHI</name>
<keyword evidence="1" id="KW-0472">Membrane</keyword>
<evidence type="ECO:0000256" key="1">
    <source>
        <dbReference type="SAM" id="Phobius"/>
    </source>
</evidence>
<evidence type="ECO:0008006" key="6">
    <source>
        <dbReference type="Google" id="ProtNLM"/>
    </source>
</evidence>
<reference evidence="5" key="2">
    <citation type="submission" date="2025-08" db="UniProtKB">
        <authorList>
            <consortium name="RefSeq"/>
        </authorList>
    </citation>
    <scope>IDENTIFICATION</scope>
</reference>
<keyword evidence="1" id="KW-0812">Transmembrane</keyword>
<reference evidence="4" key="1">
    <citation type="journal article" date="2020" name="Nat. Genet.">
        <title>Genomic diversifications of five Gossypium allopolyploid species and their impact on cotton improvement.</title>
        <authorList>
            <person name="Chen Z.J."/>
            <person name="Sreedasyam A."/>
            <person name="Ando A."/>
            <person name="Song Q."/>
            <person name="De Santiago L.M."/>
            <person name="Hulse-Kemp A.M."/>
            <person name="Ding M."/>
            <person name="Ye W."/>
            <person name="Kirkbride R.C."/>
            <person name="Jenkins J."/>
            <person name="Plott C."/>
            <person name="Lovell J."/>
            <person name="Lin Y.M."/>
            <person name="Vaughn R."/>
            <person name="Liu B."/>
            <person name="Simpson S."/>
            <person name="Scheffler B.E."/>
            <person name="Wen L."/>
            <person name="Saski C.A."/>
            <person name="Grover C.E."/>
            <person name="Hu G."/>
            <person name="Conover J.L."/>
            <person name="Carlson J.W."/>
            <person name="Shu S."/>
            <person name="Boston L.B."/>
            <person name="Williams M."/>
            <person name="Peterson D.G."/>
            <person name="McGee K."/>
            <person name="Jones D.C."/>
            <person name="Wendel J.F."/>
            <person name="Stelly D.M."/>
            <person name="Grimwood J."/>
            <person name="Schmutz J."/>
        </authorList>
    </citation>
    <scope>NUCLEOTIDE SEQUENCE [LARGE SCALE GENOMIC DNA]</scope>
    <source>
        <strain evidence="4">cv. TM-1</strain>
    </source>
</reference>
<dbReference type="Proteomes" id="UP000818029">
    <property type="component" value="Chromosome A06"/>
</dbReference>
<feature type="domain" description="Tf2-1-like SH3-like" evidence="3">
    <location>
        <begin position="84"/>
        <end position="149"/>
    </location>
</feature>
<keyword evidence="4" id="KW-1185">Reference proteome</keyword>
<proteinExistence type="predicted"/>
<dbReference type="InterPro" id="IPR056924">
    <property type="entry name" value="SH3_Tf2-1"/>
</dbReference>
<evidence type="ECO:0000259" key="3">
    <source>
        <dbReference type="Pfam" id="PF24626"/>
    </source>
</evidence>
<dbReference type="Pfam" id="PF17921">
    <property type="entry name" value="Integrase_H2C2"/>
    <property type="match status" value="1"/>
</dbReference>
<evidence type="ECO:0000313" key="5">
    <source>
        <dbReference type="RefSeq" id="XP_040971358.1"/>
    </source>
</evidence>
<evidence type="ECO:0000313" key="4">
    <source>
        <dbReference type="Proteomes" id="UP000818029"/>
    </source>
</evidence>
<feature type="transmembrane region" description="Helical" evidence="1">
    <location>
        <begin position="194"/>
        <end position="215"/>
    </location>
</feature>
<dbReference type="PANTHER" id="PTHR46148">
    <property type="entry name" value="CHROMO DOMAIN-CONTAINING PROTEIN"/>
    <property type="match status" value="1"/>
</dbReference>
<dbReference type="GeneID" id="121230521"/>
<dbReference type="PANTHER" id="PTHR46148:SF44">
    <property type="entry name" value="GAG-POL POLYPROTEIN"/>
    <property type="match status" value="1"/>
</dbReference>
<gene>
    <name evidence="5" type="primary">LOC121230521</name>
</gene>
<dbReference type="Gene3D" id="1.10.340.70">
    <property type="match status" value="1"/>
</dbReference>
<protein>
    <recommendedName>
        <fullName evidence="6">DNA/RNA polymerases superfamily protein</fullName>
    </recommendedName>
</protein>
<dbReference type="InterPro" id="IPR041588">
    <property type="entry name" value="Integrase_H2C2"/>
</dbReference>
<organism evidence="4 5">
    <name type="scientific">Gossypium hirsutum</name>
    <name type="common">Upland cotton</name>
    <name type="synonym">Gossypium mexicanum</name>
    <dbReference type="NCBI Taxonomy" id="3635"/>
    <lineage>
        <taxon>Eukaryota</taxon>
        <taxon>Viridiplantae</taxon>
        <taxon>Streptophyta</taxon>
        <taxon>Embryophyta</taxon>
        <taxon>Tracheophyta</taxon>
        <taxon>Spermatophyta</taxon>
        <taxon>Magnoliopsida</taxon>
        <taxon>eudicotyledons</taxon>
        <taxon>Gunneridae</taxon>
        <taxon>Pentapetalae</taxon>
        <taxon>rosids</taxon>
        <taxon>malvids</taxon>
        <taxon>Malvales</taxon>
        <taxon>Malvaceae</taxon>
        <taxon>Malvoideae</taxon>
        <taxon>Gossypium</taxon>
    </lineage>
</organism>
<sequence>MYHRDLRELYWWPGLKREVIDFIARCLTCQQVKAEYQLPLGLLQPVKIPLLKWERTNSGSSESDSDRQKSYIDLKRCGIEYSVGDFVFLKVSPWKKVLRFSRKGKLSPRFIGLYRILKRVGPVACQLELLPELVRIHHVFHVSMLRRCRSDPSHVVLVEEIEIRPDLTFEEKQIQILDRDVKVLRRKSVSLVKCLLCVTGKLGRVIVIFLVNLLLMDAVNAD</sequence>
<feature type="domain" description="Integrase zinc-binding" evidence="2">
    <location>
        <begin position="4"/>
        <end position="34"/>
    </location>
</feature>
<dbReference type="RefSeq" id="XP_040971358.1">
    <property type="nucleotide sequence ID" value="XM_041115424.1"/>
</dbReference>